<evidence type="ECO:0000256" key="8">
    <source>
        <dbReference type="SAM" id="MobiDB-lite"/>
    </source>
</evidence>
<keyword evidence="5" id="KW-0378">Hydrolase</keyword>
<dbReference type="eggNOG" id="COG1724">
    <property type="taxonomic scope" value="Bacteria"/>
</dbReference>
<evidence type="ECO:0000256" key="6">
    <source>
        <dbReference type="ARBA" id="ARBA00022884"/>
    </source>
</evidence>
<dbReference type="SUPFAM" id="SSF54786">
    <property type="entry name" value="YcfA/nrd intein domain"/>
    <property type="match status" value="1"/>
</dbReference>
<comment type="similarity">
    <text evidence="1">Belongs to the HicA mRNA interferase family.</text>
</comment>
<evidence type="ECO:0000256" key="5">
    <source>
        <dbReference type="ARBA" id="ARBA00022801"/>
    </source>
</evidence>
<dbReference type="STRING" id="234267.Acid_5854"/>
<dbReference type="KEGG" id="sus:Acid_5854"/>
<gene>
    <name evidence="9" type="ordered locus">Acid_5854</name>
</gene>
<organism evidence="9">
    <name type="scientific">Solibacter usitatus (strain Ellin6076)</name>
    <dbReference type="NCBI Taxonomy" id="234267"/>
    <lineage>
        <taxon>Bacteria</taxon>
        <taxon>Pseudomonadati</taxon>
        <taxon>Acidobacteriota</taxon>
        <taxon>Terriglobia</taxon>
        <taxon>Bryobacterales</taxon>
        <taxon>Solibacteraceae</taxon>
        <taxon>Candidatus Solibacter</taxon>
    </lineage>
</organism>
<dbReference type="Gene3D" id="3.30.920.30">
    <property type="entry name" value="Hypothetical protein"/>
    <property type="match status" value="1"/>
</dbReference>
<evidence type="ECO:0000256" key="4">
    <source>
        <dbReference type="ARBA" id="ARBA00022759"/>
    </source>
</evidence>
<dbReference type="GO" id="GO:0016787">
    <property type="term" value="F:hydrolase activity"/>
    <property type="evidence" value="ECO:0007669"/>
    <property type="project" value="UniProtKB-KW"/>
</dbReference>
<name>Q01U72_SOLUE</name>
<keyword evidence="2" id="KW-1277">Toxin-antitoxin system</keyword>
<sequence length="45" mass="4792">MQSSKGSHRQNNHPVKLGRVTVPGHPGHDIAPGTLQSVLKQAGLR</sequence>
<evidence type="ECO:0008006" key="10">
    <source>
        <dbReference type="Google" id="ProtNLM"/>
    </source>
</evidence>
<dbReference type="HOGENOM" id="CLU_164851_4_3_0"/>
<dbReference type="Pfam" id="PF07927">
    <property type="entry name" value="HicA_toxin"/>
    <property type="match status" value="1"/>
</dbReference>
<reference evidence="9" key="1">
    <citation type="submission" date="2006-10" db="EMBL/GenBank/DDBJ databases">
        <title>Complete sequence of Solibacter usitatus Ellin6076.</title>
        <authorList>
            <consortium name="US DOE Joint Genome Institute"/>
            <person name="Copeland A."/>
            <person name="Lucas S."/>
            <person name="Lapidus A."/>
            <person name="Barry K."/>
            <person name="Detter J.C."/>
            <person name="Glavina del Rio T."/>
            <person name="Hammon N."/>
            <person name="Israni S."/>
            <person name="Dalin E."/>
            <person name="Tice H."/>
            <person name="Pitluck S."/>
            <person name="Thompson L.S."/>
            <person name="Brettin T."/>
            <person name="Bruce D."/>
            <person name="Han C."/>
            <person name="Tapia R."/>
            <person name="Gilna P."/>
            <person name="Schmutz J."/>
            <person name="Larimer F."/>
            <person name="Land M."/>
            <person name="Hauser L."/>
            <person name="Kyrpides N."/>
            <person name="Mikhailova N."/>
            <person name="Janssen P.H."/>
            <person name="Kuske C.R."/>
            <person name="Richardson P."/>
        </authorList>
    </citation>
    <scope>NUCLEOTIDE SEQUENCE</scope>
    <source>
        <strain evidence="9">Ellin6076</strain>
    </source>
</reference>
<accession>Q01U72</accession>
<evidence type="ECO:0000256" key="2">
    <source>
        <dbReference type="ARBA" id="ARBA00022649"/>
    </source>
</evidence>
<keyword evidence="3" id="KW-0540">Nuclease</keyword>
<dbReference type="AlphaFoldDB" id="Q01U72"/>
<keyword evidence="4" id="KW-0255">Endonuclease</keyword>
<protein>
    <recommendedName>
        <fullName evidence="10">YcfA family protein</fullName>
    </recommendedName>
</protein>
<keyword evidence="7" id="KW-0346">Stress response</keyword>
<feature type="compositionally biased region" description="Basic residues" evidence="8">
    <location>
        <begin position="1"/>
        <end position="11"/>
    </location>
</feature>
<proteinExistence type="inferred from homology"/>
<evidence type="ECO:0000256" key="7">
    <source>
        <dbReference type="ARBA" id="ARBA00023016"/>
    </source>
</evidence>
<dbReference type="EMBL" id="CP000473">
    <property type="protein sequence ID" value="ABJ86798.1"/>
    <property type="molecule type" value="Genomic_DNA"/>
</dbReference>
<feature type="region of interest" description="Disordered" evidence="8">
    <location>
        <begin position="1"/>
        <end position="45"/>
    </location>
</feature>
<dbReference type="InterPro" id="IPR012933">
    <property type="entry name" value="HicA_mRNA_interferase"/>
</dbReference>
<dbReference type="InterPro" id="IPR038570">
    <property type="entry name" value="HicA_sf"/>
</dbReference>
<dbReference type="GO" id="GO:0004519">
    <property type="term" value="F:endonuclease activity"/>
    <property type="evidence" value="ECO:0007669"/>
    <property type="project" value="UniProtKB-KW"/>
</dbReference>
<dbReference type="GO" id="GO:0003729">
    <property type="term" value="F:mRNA binding"/>
    <property type="evidence" value="ECO:0007669"/>
    <property type="project" value="InterPro"/>
</dbReference>
<dbReference type="InParanoid" id="Q01U72"/>
<evidence type="ECO:0000256" key="1">
    <source>
        <dbReference type="ARBA" id="ARBA00006620"/>
    </source>
</evidence>
<evidence type="ECO:0000313" key="9">
    <source>
        <dbReference type="EMBL" id="ABJ86798.1"/>
    </source>
</evidence>
<evidence type="ECO:0000256" key="3">
    <source>
        <dbReference type="ARBA" id="ARBA00022722"/>
    </source>
</evidence>
<keyword evidence="6" id="KW-0694">RNA-binding</keyword>